<dbReference type="EMBL" id="SLUN01000001">
    <property type="protein sequence ID" value="TCL76812.1"/>
    <property type="molecule type" value="Genomic_DNA"/>
</dbReference>
<comment type="caution">
    <text evidence="6">The sequence shown here is derived from an EMBL/GenBank/DDBJ whole genome shotgun (WGS) entry which is preliminary data.</text>
</comment>
<name>A0A4R1SDS8_HYDET</name>
<evidence type="ECO:0000313" key="6">
    <source>
        <dbReference type="EMBL" id="TCL76812.1"/>
    </source>
</evidence>
<keyword evidence="4" id="KW-0788">Thiol protease</keyword>
<dbReference type="RefSeq" id="WP_132012212.1">
    <property type="nucleotide sequence ID" value="NZ_SLUN01000001.1"/>
</dbReference>
<protein>
    <submittedName>
        <fullName evidence="6">NlpC/P60 family protein</fullName>
    </submittedName>
</protein>
<evidence type="ECO:0000256" key="1">
    <source>
        <dbReference type="ARBA" id="ARBA00007074"/>
    </source>
</evidence>
<evidence type="ECO:0000259" key="5">
    <source>
        <dbReference type="PROSITE" id="PS51935"/>
    </source>
</evidence>
<comment type="similarity">
    <text evidence="1">Belongs to the peptidase C40 family.</text>
</comment>
<dbReference type="PROSITE" id="PS51935">
    <property type="entry name" value="NLPC_P60"/>
    <property type="match status" value="1"/>
</dbReference>
<accession>A0A4R1SDS8</accession>
<feature type="domain" description="NlpC/P60" evidence="5">
    <location>
        <begin position="1"/>
        <end position="130"/>
    </location>
</feature>
<proteinExistence type="inferred from homology"/>
<evidence type="ECO:0000313" key="7">
    <source>
        <dbReference type="Proteomes" id="UP000295008"/>
    </source>
</evidence>
<dbReference type="Pfam" id="PF00877">
    <property type="entry name" value="NLPC_P60"/>
    <property type="match status" value="1"/>
</dbReference>
<evidence type="ECO:0000256" key="3">
    <source>
        <dbReference type="ARBA" id="ARBA00022801"/>
    </source>
</evidence>
<gene>
    <name evidence="6" type="ORF">EDC14_100194</name>
</gene>
<evidence type="ECO:0000256" key="2">
    <source>
        <dbReference type="ARBA" id="ARBA00022670"/>
    </source>
</evidence>
<sequence length="144" mass="16191">MNPSPVADLVGKAFADGGRGPEAYDCWGLALEVFRRFGVELPDYRIGAYDSAAIFRTYQREKRRWKEITAGEPPVPSLIFMRFNSAVGNHVGVYLGAGRFIHAREKAFSCIERTDHLYWKQAIVGYYVPGEEFKETAGQAGPRK</sequence>
<dbReference type="InterPro" id="IPR000064">
    <property type="entry name" value="NLP_P60_dom"/>
</dbReference>
<dbReference type="AlphaFoldDB" id="A0A4R1SDS8"/>
<reference evidence="6 7" key="1">
    <citation type="submission" date="2019-03" db="EMBL/GenBank/DDBJ databases">
        <title>Genomic Encyclopedia of Type Strains, Phase IV (KMG-IV): sequencing the most valuable type-strain genomes for metagenomic binning, comparative biology and taxonomic classification.</title>
        <authorList>
            <person name="Goeker M."/>
        </authorList>
    </citation>
    <scope>NUCLEOTIDE SEQUENCE [LARGE SCALE GENOMIC DNA]</scope>
    <source>
        <strain evidence="6 7">LX-B</strain>
    </source>
</reference>
<dbReference type="Proteomes" id="UP000295008">
    <property type="component" value="Unassembled WGS sequence"/>
</dbReference>
<dbReference type="InterPro" id="IPR038765">
    <property type="entry name" value="Papain-like_cys_pep_sf"/>
</dbReference>
<dbReference type="OrthoDB" id="9808890at2"/>
<keyword evidence="2" id="KW-0645">Protease</keyword>
<dbReference type="SUPFAM" id="SSF54001">
    <property type="entry name" value="Cysteine proteinases"/>
    <property type="match status" value="1"/>
</dbReference>
<dbReference type="Gene3D" id="3.90.1720.10">
    <property type="entry name" value="endopeptidase domain like (from Nostoc punctiforme)"/>
    <property type="match status" value="1"/>
</dbReference>
<dbReference type="GO" id="GO:0006508">
    <property type="term" value="P:proteolysis"/>
    <property type="evidence" value="ECO:0007669"/>
    <property type="project" value="UniProtKB-KW"/>
</dbReference>
<keyword evidence="7" id="KW-1185">Reference proteome</keyword>
<organism evidence="6 7">
    <name type="scientific">Hydrogenispora ethanolica</name>
    <dbReference type="NCBI Taxonomy" id="1082276"/>
    <lineage>
        <taxon>Bacteria</taxon>
        <taxon>Bacillati</taxon>
        <taxon>Bacillota</taxon>
        <taxon>Hydrogenispora</taxon>
    </lineage>
</organism>
<evidence type="ECO:0000256" key="4">
    <source>
        <dbReference type="ARBA" id="ARBA00022807"/>
    </source>
</evidence>
<dbReference type="GO" id="GO:0008234">
    <property type="term" value="F:cysteine-type peptidase activity"/>
    <property type="evidence" value="ECO:0007669"/>
    <property type="project" value="UniProtKB-KW"/>
</dbReference>
<keyword evidence="3" id="KW-0378">Hydrolase</keyword>